<accession>A0A182Q7Q6</accession>
<evidence type="ECO:0000256" key="5">
    <source>
        <dbReference type="ARBA" id="ARBA00023242"/>
    </source>
</evidence>
<comment type="subcellular location">
    <subcellularLocation>
        <location evidence="1">Nucleus</location>
    </subcellularLocation>
</comment>
<evidence type="ECO:0000313" key="8">
    <source>
        <dbReference type="EnsemblMetazoa" id="AFAF004709-PA"/>
    </source>
</evidence>
<evidence type="ECO:0000256" key="2">
    <source>
        <dbReference type="ARBA" id="ARBA00022491"/>
    </source>
</evidence>
<evidence type="ECO:0008006" key="10">
    <source>
        <dbReference type="Google" id="ProtNLM"/>
    </source>
</evidence>
<dbReference type="SMART" id="SM01401">
    <property type="entry name" value="Sds3"/>
    <property type="match status" value="1"/>
</dbReference>
<proteinExistence type="predicted"/>
<feature type="coiled-coil region" evidence="6">
    <location>
        <begin position="114"/>
        <end position="141"/>
    </location>
</feature>
<keyword evidence="2" id="KW-0678">Repressor</keyword>
<keyword evidence="5" id="KW-0539">Nucleus</keyword>
<evidence type="ECO:0000256" key="3">
    <source>
        <dbReference type="ARBA" id="ARBA00023015"/>
    </source>
</evidence>
<dbReference type="GO" id="GO:0005654">
    <property type="term" value="C:nucleoplasm"/>
    <property type="evidence" value="ECO:0007669"/>
    <property type="project" value="UniProtKB-ARBA"/>
</dbReference>
<evidence type="ECO:0000313" key="9">
    <source>
        <dbReference type="Proteomes" id="UP000075886"/>
    </source>
</evidence>
<keyword evidence="9" id="KW-1185">Reference proteome</keyword>
<keyword evidence="4" id="KW-0804">Transcription</keyword>
<keyword evidence="3" id="KW-0805">Transcription regulation</keyword>
<protein>
    <recommendedName>
        <fullName evidence="10">Sin3 histone deacetylase corepressor complex component SDS3</fullName>
    </recommendedName>
</protein>
<evidence type="ECO:0000256" key="1">
    <source>
        <dbReference type="ARBA" id="ARBA00004123"/>
    </source>
</evidence>
<dbReference type="VEuPathDB" id="VectorBase:AFAF004709"/>
<dbReference type="EnsemblMetazoa" id="AFAF004709-RA">
    <property type="protein sequence ID" value="AFAF004709-PA"/>
    <property type="gene ID" value="AFAF004709"/>
</dbReference>
<organism evidence="8 9">
    <name type="scientific">Anopheles farauti</name>
    <dbReference type="NCBI Taxonomy" id="69004"/>
    <lineage>
        <taxon>Eukaryota</taxon>
        <taxon>Metazoa</taxon>
        <taxon>Ecdysozoa</taxon>
        <taxon>Arthropoda</taxon>
        <taxon>Hexapoda</taxon>
        <taxon>Insecta</taxon>
        <taxon>Pterygota</taxon>
        <taxon>Neoptera</taxon>
        <taxon>Endopterygota</taxon>
        <taxon>Diptera</taxon>
        <taxon>Nematocera</taxon>
        <taxon>Culicoidea</taxon>
        <taxon>Culicidae</taxon>
        <taxon>Anophelinae</taxon>
        <taxon>Anopheles</taxon>
    </lineage>
</organism>
<reference evidence="8" key="2">
    <citation type="submission" date="2020-05" db="UniProtKB">
        <authorList>
            <consortium name="EnsemblMetazoa"/>
        </authorList>
    </citation>
    <scope>IDENTIFICATION</scope>
    <source>
        <strain evidence="8">FAR1</strain>
    </source>
</reference>
<feature type="region of interest" description="Disordered" evidence="7">
    <location>
        <begin position="217"/>
        <end position="296"/>
    </location>
</feature>
<dbReference type="STRING" id="69004.A0A182Q7Q6"/>
<keyword evidence="6" id="KW-0175">Coiled coil</keyword>
<dbReference type="AlphaFoldDB" id="A0A182Q7Q6"/>
<evidence type="ECO:0000256" key="4">
    <source>
        <dbReference type="ARBA" id="ARBA00023163"/>
    </source>
</evidence>
<evidence type="ECO:0000256" key="7">
    <source>
        <dbReference type="SAM" id="MobiDB-lite"/>
    </source>
</evidence>
<dbReference type="InterPro" id="IPR013907">
    <property type="entry name" value="Sds3"/>
</dbReference>
<dbReference type="PANTHER" id="PTHR21964">
    <property type="entry name" value="BREAST CANCER METASTASIS-SUPPRESSOR 1"/>
    <property type="match status" value="1"/>
</dbReference>
<dbReference type="Pfam" id="PF08598">
    <property type="entry name" value="Sds3"/>
    <property type="match status" value="1"/>
</dbReference>
<dbReference type="GO" id="GO:0010468">
    <property type="term" value="P:regulation of gene expression"/>
    <property type="evidence" value="ECO:0007669"/>
    <property type="project" value="UniProtKB-ARBA"/>
</dbReference>
<feature type="region of interest" description="Disordered" evidence="7">
    <location>
        <begin position="1"/>
        <end position="38"/>
    </location>
</feature>
<feature type="compositionally biased region" description="Low complexity" evidence="7">
    <location>
        <begin position="228"/>
        <end position="282"/>
    </location>
</feature>
<sequence length="372" mass="41171">MKMDGRTDAYDPDNDGDSVEDTDEASESEMADSTVSHTVDERLEIKEQMYQDKLDNLLGQLELLKQRKHPEYLKAVERLQAELDDRLLLNECHRDYMLACAERDCQLEILAAEKEYEEKKLELKENIISDLEDQKKLIEHEFATMELGGDHIDVKPTVTRKLRRRPNEPLPVPEKRRKPTTGQITFLLDDKEIEHDLKLISRTKPLAGGRASSAQYAINGGPGGGTGSTASGTVQSTGGNAAGGAEQNGSTHNTSSGSSAGNNTSISDPYANNTSGNASQGGNSSGTGHGQHSPQTIADTRIEDGKLWYERRWFHRGQPVHVEGRDLQRFAANISAVGVEAICVKKTHDGQKMRIFLTHLRRGKISIKRRAN</sequence>
<reference evidence="9" key="1">
    <citation type="submission" date="2014-01" db="EMBL/GenBank/DDBJ databases">
        <title>The Genome Sequence of Anopheles farauti FAR1 (V2).</title>
        <authorList>
            <consortium name="The Broad Institute Genomics Platform"/>
            <person name="Neafsey D.E."/>
            <person name="Besansky N."/>
            <person name="Howell P."/>
            <person name="Walton C."/>
            <person name="Young S.K."/>
            <person name="Zeng Q."/>
            <person name="Gargeya S."/>
            <person name="Fitzgerald M."/>
            <person name="Haas B."/>
            <person name="Abouelleil A."/>
            <person name="Allen A.W."/>
            <person name="Alvarado L."/>
            <person name="Arachchi H.M."/>
            <person name="Berlin A.M."/>
            <person name="Chapman S.B."/>
            <person name="Gainer-Dewar J."/>
            <person name="Goldberg J."/>
            <person name="Griggs A."/>
            <person name="Gujja S."/>
            <person name="Hansen M."/>
            <person name="Howarth C."/>
            <person name="Imamovic A."/>
            <person name="Ireland A."/>
            <person name="Larimer J."/>
            <person name="McCowan C."/>
            <person name="Murphy C."/>
            <person name="Pearson M."/>
            <person name="Poon T.W."/>
            <person name="Priest M."/>
            <person name="Roberts A."/>
            <person name="Saif S."/>
            <person name="Shea T."/>
            <person name="Sisk P."/>
            <person name="Sykes S."/>
            <person name="Wortman J."/>
            <person name="Nusbaum C."/>
            <person name="Birren B."/>
        </authorList>
    </citation>
    <scope>NUCLEOTIDE SEQUENCE [LARGE SCALE GENOMIC DNA]</scope>
    <source>
        <strain evidence="9">FAR1</strain>
    </source>
</reference>
<dbReference type="Proteomes" id="UP000075886">
    <property type="component" value="Unassembled WGS sequence"/>
</dbReference>
<feature type="region of interest" description="Disordered" evidence="7">
    <location>
        <begin position="161"/>
        <end position="184"/>
    </location>
</feature>
<evidence type="ECO:0000256" key="6">
    <source>
        <dbReference type="SAM" id="Coils"/>
    </source>
</evidence>
<dbReference type="EMBL" id="AXCN02001450">
    <property type="status" value="NOT_ANNOTATED_CDS"/>
    <property type="molecule type" value="Genomic_DNA"/>
</dbReference>
<name>A0A182Q7Q6_9DIPT</name>
<feature type="compositionally biased region" description="Acidic residues" evidence="7">
    <location>
        <begin position="10"/>
        <end position="30"/>
    </location>
</feature>